<dbReference type="InterPro" id="IPR023606">
    <property type="entry name" value="CoA-Trfase_III_dom_1_sf"/>
</dbReference>
<dbReference type="EMBL" id="AP019416">
    <property type="protein sequence ID" value="BBI54185.1"/>
    <property type="molecule type" value="Genomic_DNA"/>
</dbReference>
<dbReference type="Proteomes" id="UP000289555">
    <property type="component" value="Chromosome"/>
</dbReference>
<evidence type="ECO:0000313" key="2">
    <source>
        <dbReference type="Proteomes" id="UP000289555"/>
    </source>
</evidence>
<keyword evidence="2" id="KW-1185">Reference proteome</keyword>
<dbReference type="Gene3D" id="3.30.1540.10">
    <property type="entry name" value="formyl-coa transferase, domain 3"/>
    <property type="match status" value="1"/>
</dbReference>
<name>A0ABN5XBL7_9GAMM</name>
<accession>A0ABN5XBL7</accession>
<protein>
    <submittedName>
        <fullName evidence="1">Uncharacterized protein</fullName>
    </submittedName>
</protein>
<reference evidence="2" key="1">
    <citation type="journal article" date="2019" name="Microbiol. Resour. Announc.">
        <title>Complete Genome Sequence of Halomonas olivaria, a Moderately Halophilic Bacterium Isolated from Olive Processing Effluents, Obtained by Nanopore Sequencing.</title>
        <authorList>
            <person name="Nagata S."/>
            <person name="Ii K.M."/>
            <person name="Tsukimi T."/>
            <person name="Miura M.C."/>
            <person name="Galipon J."/>
            <person name="Arakawa K."/>
        </authorList>
    </citation>
    <scope>NUCLEOTIDE SEQUENCE [LARGE SCALE GENOMIC DNA]</scope>
    <source>
        <strain evidence="2">TYRC17</strain>
    </source>
</reference>
<gene>
    <name evidence="1" type="ORF">HORIV_66060</name>
</gene>
<dbReference type="SUPFAM" id="SSF89796">
    <property type="entry name" value="CoA-transferase family III (CaiB/BaiF)"/>
    <property type="match status" value="1"/>
</dbReference>
<sequence>MIAASNLTQQKRLWTALGREDMIKQNNNQRLDSHAEEAQVIAEIISTMTADYWEAFYRNAGFLPHALGGSKRHLMTLMSIPEASCTLSR</sequence>
<evidence type="ECO:0000313" key="1">
    <source>
        <dbReference type="EMBL" id="BBI54185.1"/>
    </source>
</evidence>
<organism evidence="1 2">
    <name type="scientific">Vreelandella olivaria</name>
    <dbReference type="NCBI Taxonomy" id="390919"/>
    <lineage>
        <taxon>Bacteria</taxon>
        <taxon>Pseudomonadati</taxon>
        <taxon>Pseudomonadota</taxon>
        <taxon>Gammaproteobacteria</taxon>
        <taxon>Oceanospirillales</taxon>
        <taxon>Halomonadaceae</taxon>
        <taxon>Vreelandella</taxon>
    </lineage>
</organism>
<proteinExistence type="predicted"/>
<dbReference type="InterPro" id="IPR044855">
    <property type="entry name" value="CoA-Trfase_III_dom3_sf"/>
</dbReference>